<evidence type="ECO:0000313" key="3">
    <source>
        <dbReference type="Proteomes" id="UP000196158"/>
    </source>
</evidence>
<accession>A0A1X7R8R0</accession>
<dbReference type="GO" id="GO:0110078">
    <property type="term" value="C:TTT Hsp90 cochaperone complex"/>
    <property type="evidence" value="ECO:0007669"/>
    <property type="project" value="InterPro"/>
</dbReference>
<sequence>MLVEEFGPPIDEFIQVCDRITDPLELPHDLLDLVMTADLNHIDSSDRYKVLKCVSYYSLHPDLPTQQRVIEFFEKYSSSSDRLMNYLIDELKPMLLRSKTSSRRTQKFQAGLNPTLGFSFEEDRIITEWKENGGLKGIPLFYMVLRYLKNYQISVNLNWIIPGIMNMLDNTSELKLIKLRGVLLLKTFLLYCFENDDKTSGKWITFKQTGIFDMVDPILKNMCYFLPPSYNEYDSLDILELVYGTMVVLYEQSMDDQMMKRRLGTALLSDIILRHTLPRIGIKYETLLEFQLDSVERIIHILDKNVVIHLQRIIYTFGEYVIRDPFLTTIKNKNILLKMLSIFNILVKVCPKERIQAHKYDLVAGVCVIFQKYNTEGGIYTELSNELDKFLDVLIAKGCNLDNIIIPLVEEKPQFKDFLINKLQKDRSVDIS</sequence>
<gene>
    <name evidence="2" type="ORF">KASA_0J03487G</name>
</gene>
<proteinExistence type="inferred from homology"/>
<dbReference type="EMBL" id="FXLY01000009">
    <property type="protein sequence ID" value="SMN21991.1"/>
    <property type="molecule type" value="Genomic_DNA"/>
</dbReference>
<evidence type="ECO:0000313" key="2">
    <source>
        <dbReference type="EMBL" id="SMN21991.1"/>
    </source>
</evidence>
<reference evidence="2 3" key="1">
    <citation type="submission" date="2017-04" db="EMBL/GenBank/DDBJ databases">
        <authorList>
            <person name="Afonso C.L."/>
            <person name="Miller P.J."/>
            <person name="Scott M.A."/>
            <person name="Spackman E."/>
            <person name="Goraichik I."/>
            <person name="Dimitrov K.M."/>
            <person name="Suarez D.L."/>
            <person name="Swayne D.E."/>
        </authorList>
    </citation>
    <scope>NUCLEOTIDE SEQUENCE [LARGE SCALE GENOMIC DNA]</scope>
</reference>
<protein>
    <recommendedName>
        <fullName evidence="4">SPIN90/Ldb17 leucine-rich domain-containing protein</fullName>
    </recommendedName>
</protein>
<dbReference type="InterPro" id="IPR018870">
    <property type="entry name" value="Tti2"/>
</dbReference>
<dbReference type="AlphaFoldDB" id="A0A1X7R8R0"/>
<evidence type="ECO:0000256" key="1">
    <source>
        <dbReference type="ARBA" id="ARBA00034736"/>
    </source>
</evidence>
<evidence type="ECO:0008006" key="4">
    <source>
        <dbReference type="Google" id="ProtNLM"/>
    </source>
</evidence>
<dbReference type="Proteomes" id="UP000196158">
    <property type="component" value="Unassembled WGS sequence"/>
</dbReference>
<keyword evidence="3" id="KW-1185">Reference proteome</keyword>
<comment type="similarity">
    <text evidence="1">Belongs to the TTI2 family.</text>
</comment>
<dbReference type="STRING" id="1789683.A0A1X7R8R0"/>
<organism evidence="2 3">
    <name type="scientific">Maudiozyma saulgeensis</name>
    <dbReference type="NCBI Taxonomy" id="1789683"/>
    <lineage>
        <taxon>Eukaryota</taxon>
        <taxon>Fungi</taxon>
        <taxon>Dikarya</taxon>
        <taxon>Ascomycota</taxon>
        <taxon>Saccharomycotina</taxon>
        <taxon>Saccharomycetes</taxon>
        <taxon>Saccharomycetales</taxon>
        <taxon>Saccharomycetaceae</taxon>
        <taxon>Maudiozyma</taxon>
    </lineage>
</organism>
<name>A0A1X7R8R0_9SACH</name>
<dbReference type="OrthoDB" id="6417021at2759"/>
<dbReference type="Pfam" id="PF10521">
    <property type="entry name" value="Tti2"/>
    <property type="match status" value="1"/>
</dbReference>